<dbReference type="InterPro" id="IPR011650">
    <property type="entry name" value="Peptidase_M20_dimer"/>
</dbReference>
<dbReference type="SUPFAM" id="SSF55031">
    <property type="entry name" value="Bacterial exopeptidase dimerisation domain"/>
    <property type="match status" value="1"/>
</dbReference>
<dbReference type="Gene3D" id="3.40.630.10">
    <property type="entry name" value="Zn peptidases"/>
    <property type="match status" value="1"/>
</dbReference>
<protein>
    <submittedName>
        <fullName evidence="2">Amidohydrolase</fullName>
    </submittedName>
</protein>
<dbReference type="PIRSF" id="PIRSF005962">
    <property type="entry name" value="Pept_M20D_amidohydro"/>
    <property type="match status" value="1"/>
</dbReference>
<sequence>MLQVREEVQAMKEQMTAWYEALHKRPEPSFEEYETTEFIREKLEAMGGYRIWQVMKTGLIAEIEGGKPGPVIALRADIDCLRMQELTDAPFKSEKEGLMHGCGHDGHTTMLLAAAAFLSAHKEELVGTYRLLFQPAEELPPGGALEYVKAGVLDGVDYVLGQHVMPFLPTGQFGIKPGPIMAASDRFYITIHGSGGHASQPHLTIDPVAVGIQIGANLQMLVSREVDPLDQLVVSLTNFHAGSGAVNVIPGEAELSGSVRTFNEDTRQMAAKRIKEIAESVAAAHRATVTVKYTFGYDATVSDEYVASVVRDVAADSFGEENLPTITPLMGAEDFSRYLKVVPGCFWFLGIGNEEKGYTHPIHHGCFRIDPDALPLGAELLLKSAFALAERHESRSIREV</sequence>
<gene>
    <name evidence="2" type="ORF">H6A01_09830</name>
</gene>
<dbReference type="InterPro" id="IPR036264">
    <property type="entry name" value="Bact_exopeptidase_dim_dom"/>
</dbReference>
<dbReference type="Proteomes" id="UP000707138">
    <property type="component" value="Unassembled WGS sequence"/>
</dbReference>
<evidence type="ECO:0000313" key="3">
    <source>
        <dbReference type="Proteomes" id="UP000707138"/>
    </source>
</evidence>
<dbReference type="NCBIfam" id="TIGR01891">
    <property type="entry name" value="amidohydrolases"/>
    <property type="match status" value="1"/>
</dbReference>
<feature type="domain" description="Peptidase M20 dimerisation" evidence="1">
    <location>
        <begin position="187"/>
        <end position="283"/>
    </location>
</feature>
<dbReference type="SUPFAM" id="SSF53187">
    <property type="entry name" value="Zn-dependent exopeptidases"/>
    <property type="match status" value="1"/>
</dbReference>
<organism evidence="2 3">
    <name type="scientific">Veillonella magna</name>
    <dbReference type="NCBI Taxonomy" id="464322"/>
    <lineage>
        <taxon>Bacteria</taxon>
        <taxon>Bacillati</taxon>
        <taxon>Bacillota</taxon>
        <taxon>Negativicutes</taxon>
        <taxon>Veillonellales</taxon>
        <taxon>Veillonellaceae</taxon>
        <taxon>Veillonella</taxon>
    </lineage>
</organism>
<dbReference type="Pfam" id="PF01546">
    <property type="entry name" value="Peptidase_M20"/>
    <property type="match status" value="1"/>
</dbReference>
<name>A0ABS2GKF6_9FIRM</name>
<proteinExistence type="predicted"/>
<dbReference type="PANTHER" id="PTHR11014:SF63">
    <property type="entry name" value="METALLOPEPTIDASE, PUTATIVE (AFU_ORTHOLOGUE AFUA_6G09600)-RELATED"/>
    <property type="match status" value="1"/>
</dbReference>
<dbReference type="Pfam" id="PF07687">
    <property type="entry name" value="M20_dimer"/>
    <property type="match status" value="1"/>
</dbReference>
<keyword evidence="3" id="KW-1185">Reference proteome</keyword>
<evidence type="ECO:0000259" key="1">
    <source>
        <dbReference type="Pfam" id="PF07687"/>
    </source>
</evidence>
<reference evidence="2 3" key="1">
    <citation type="journal article" date="2021" name="Sci. Rep.">
        <title>The distribution of antibiotic resistance genes in chicken gut microbiota commensals.</title>
        <authorList>
            <person name="Juricova H."/>
            <person name="Matiasovicova J."/>
            <person name="Kubasova T."/>
            <person name="Cejkova D."/>
            <person name="Rychlik I."/>
        </authorList>
    </citation>
    <scope>NUCLEOTIDE SEQUENCE [LARGE SCALE GENOMIC DNA]</scope>
    <source>
        <strain evidence="2 3">An537</strain>
    </source>
</reference>
<dbReference type="InterPro" id="IPR002933">
    <property type="entry name" value="Peptidase_M20"/>
</dbReference>
<dbReference type="RefSeq" id="WP_205088466.1">
    <property type="nucleotide sequence ID" value="NZ_JACJLA010000026.1"/>
</dbReference>
<dbReference type="InterPro" id="IPR017439">
    <property type="entry name" value="Amidohydrolase"/>
</dbReference>
<accession>A0ABS2GKF6</accession>
<dbReference type="EMBL" id="JACJLA010000026">
    <property type="protein sequence ID" value="MBM6913613.1"/>
    <property type="molecule type" value="Genomic_DNA"/>
</dbReference>
<comment type="caution">
    <text evidence="2">The sequence shown here is derived from an EMBL/GenBank/DDBJ whole genome shotgun (WGS) entry which is preliminary data.</text>
</comment>
<evidence type="ECO:0000313" key="2">
    <source>
        <dbReference type="EMBL" id="MBM6913613.1"/>
    </source>
</evidence>
<dbReference type="Gene3D" id="3.30.70.360">
    <property type="match status" value="1"/>
</dbReference>
<dbReference type="PANTHER" id="PTHR11014">
    <property type="entry name" value="PEPTIDASE M20 FAMILY MEMBER"/>
    <property type="match status" value="1"/>
</dbReference>